<feature type="signal peptide" evidence="1">
    <location>
        <begin position="1"/>
        <end position="26"/>
    </location>
</feature>
<name>A0A918WB13_9ACTN</name>
<evidence type="ECO:0000313" key="2">
    <source>
        <dbReference type="EMBL" id="GHA92173.1"/>
    </source>
</evidence>
<dbReference type="RefSeq" id="WP_189979257.1">
    <property type="nucleotide sequence ID" value="NZ_BMUL01000010.1"/>
</dbReference>
<proteinExistence type="predicted"/>
<comment type="caution">
    <text evidence="2">The sequence shown here is derived from an EMBL/GenBank/DDBJ whole genome shotgun (WGS) entry which is preliminary data.</text>
</comment>
<keyword evidence="1" id="KW-0732">Signal</keyword>
<gene>
    <name evidence="2" type="ORF">GCM10010305_39830</name>
</gene>
<accession>A0A918WB13</accession>
<evidence type="ECO:0008006" key="4">
    <source>
        <dbReference type="Google" id="ProtNLM"/>
    </source>
</evidence>
<reference evidence="2" key="2">
    <citation type="submission" date="2020-09" db="EMBL/GenBank/DDBJ databases">
        <authorList>
            <person name="Sun Q."/>
            <person name="Ohkuma M."/>
        </authorList>
    </citation>
    <scope>NUCLEOTIDE SEQUENCE</scope>
    <source>
        <strain evidence="2">JCM 4518</strain>
    </source>
</reference>
<dbReference type="EMBL" id="BMUL01000010">
    <property type="protein sequence ID" value="GHA92173.1"/>
    <property type="molecule type" value="Genomic_DNA"/>
</dbReference>
<feature type="chain" id="PRO_5037092408" description="Secreted protein" evidence="1">
    <location>
        <begin position="27"/>
        <end position="134"/>
    </location>
</feature>
<protein>
    <recommendedName>
        <fullName evidence="4">Secreted protein</fullName>
    </recommendedName>
</protein>
<keyword evidence="3" id="KW-1185">Reference proteome</keyword>
<organism evidence="2 3">
    <name type="scientific">Streptomyces termitum</name>
    <dbReference type="NCBI Taxonomy" id="67368"/>
    <lineage>
        <taxon>Bacteria</taxon>
        <taxon>Bacillati</taxon>
        <taxon>Actinomycetota</taxon>
        <taxon>Actinomycetes</taxon>
        <taxon>Kitasatosporales</taxon>
        <taxon>Streptomycetaceae</taxon>
        <taxon>Streptomyces</taxon>
    </lineage>
</organism>
<evidence type="ECO:0000313" key="3">
    <source>
        <dbReference type="Proteomes" id="UP000644020"/>
    </source>
</evidence>
<reference evidence="2" key="1">
    <citation type="journal article" date="2014" name="Int. J. Syst. Evol. Microbiol.">
        <title>Complete genome sequence of Corynebacterium casei LMG S-19264T (=DSM 44701T), isolated from a smear-ripened cheese.</title>
        <authorList>
            <consortium name="US DOE Joint Genome Institute (JGI-PGF)"/>
            <person name="Walter F."/>
            <person name="Albersmeier A."/>
            <person name="Kalinowski J."/>
            <person name="Ruckert C."/>
        </authorList>
    </citation>
    <scope>NUCLEOTIDE SEQUENCE</scope>
    <source>
        <strain evidence="2">JCM 4518</strain>
    </source>
</reference>
<evidence type="ECO:0000256" key="1">
    <source>
        <dbReference type="SAM" id="SignalP"/>
    </source>
</evidence>
<sequence length="134" mass="12857">MKKPTGRLAVTATAATLALTAVPASAVPSTTWTVTPSGGFTAVNRGNVSLFLGGLALTCGKSTASGRTQNATGNPAAIAVITGLFSVAGAAGELTVVSSSGCGTVAPVGAKPTFKGDYLVNPGGTPPIAVGTNP</sequence>
<dbReference type="AlphaFoldDB" id="A0A918WB13"/>
<dbReference type="Proteomes" id="UP000644020">
    <property type="component" value="Unassembled WGS sequence"/>
</dbReference>